<dbReference type="InterPro" id="IPR036388">
    <property type="entry name" value="WH-like_DNA-bd_sf"/>
</dbReference>
<dbReference type="GO" id="GO:0000724">
    <property type="term" value="P:double-strand break repair via homologous recombination"/>
    <property type="evidence" value="ECO:0007669"/>
    <property type="project" value="TreeGrafter"/>
</dbReference>
<dbReference type="SMART" id="SM00487">
    <property type="entry name" value="DEXDc"/>
    <property type="match status" value="1"/>
</dbReference>
<reference evidence="8" key="2">
    <citation type="submission" date="2023-05" db="EMBL/GenBank/DDBJ databases">
        <authorList>
            <consortium name="Lawrence Berkeley National Laboratory"/>
            <person name="Steindorff A."/>
            <person name="Hensen N."/>
            <person name="Bonometti L."/>
            <person name="Westerberg I."/>
            <person name="Brannstrom I.O."/>
            <person name="Guillou S."/>
            <person name="Cros-Aarteil S."/>
            <person name="Calhoun S."/>
            <person name="Haridas S."/>
            <person name="Kuo A."/>
            <person name="Mondo S."/>
            <person name="Pangilinan J."/>
            <person name="Riley R."/>
            <person name="Labutti K."/>
            <person name="Andreopoulos B."/>
            <person name="Lipzen A."/>
            <person name="Chen C."/>
            <person name="Yanf M."/>
            <person name="Daum C."/>
            <person name="Ng V."/>
            <person name="Clum A."/>
            <person name="Ohm R."/>
            <person name="Martin F."/>
            <person name="Silar P."/>
            <person name="Natvig D."/>
            <person name="Lalanne C."/>
            <person name="Gautier V."/>
            <person name="Ament-Velasquez S.L."/>
            <person name="Kruys A."/>
            <person name="Hutchinson M.I."/>
            <person name="Powell A.J."/>
            <person name="Barry K."/>
            <person name="Miller A.N."/>
            <person name="Grigoriev I.V."/>
            <person name="Debuchy R."/>
            <person name="Gladieux P."/>
            <person name="Thoren M.H."/>
            <person name="Johannesson H."/>
        </authorList>
    </citation>
    <scope>NUCLEOTIDE SEQUENCE</scope>
    <source>
        <strain evidence="8">CBS 508.74</strain>
    </source>
</reference>
<keyword evidence="3" id="KW-0067">ATP-binding</keyword>
<evidence type="ECO:0000256" key="5">
    <source>
        <dbReference type="ARBA" id="ARBA00034808"/>
    </source>
</evidence>
<evidence type="ECO:0000256" key="3">
    <source>
        <dbReference type="ARBA" id="ARBA00022840"/>
    </source>
</evidence>
<comment type="caution">
    <text evidence="8">The sequence shown here is derived from an EMBL/GenBank/DDBJ whole genome shotgun (WGS) entry which is preliminary data.</text>
</comment>
<gene>
    <name evidence="8" type="ORF">N656DRAFT_805751</name>
</gene>
<evidence type="ECO:0000256" key="2">
    <source>
        <dbReference type="ARBA" id="ARBA00022741"/>
    </source>
</evidence>
<comment type="catalytic activity">
    <reaction evidence="4">
        <text>Couples ATP hydrolysis with the unwinding of duplex DNA by translocating in the 3'-5' direction.</text>
        <dbReference type="EC" id="5.6.2.4"/>
    </reaction>
</comment>
<dbReference type="Pfam" id="PF00271">
    <property type="entry name" value="Helicase_C"/>
    <property type="match status" value="1"/>
</dbReference>
<dbReference type="PANTHER" id="PTHR13710">
    <property type="entry name" value="DNA HELICASE RECQ FAMILY MEMBER"/>
    <property type="match status" value="1"/>
</dbReference>
<reference evidence="8" key="1">
    <citation type="journal article" date="2023" name="Mol. Phylogenet. Evol.">
        <title>Genome-scale phylogeny and comparative genomics of the fungal order Sordariales.</title>
        <authorList>
            <person name="Hensen N."/>
            <person name="Bonometti L."/>
            <person name="Westerberg I."/>
            <person name="Brannstrom I.O."/>
            <person name="Guillou S."/>
            <person name="Cros-Aarteil S."/>
            <person name="Calhoun S."/>
            <person name="Haridas S."/>
            <person name="Kuo A."/>
            <person name="Mondo S."/>
            <person name="Pangilinan J."/>
            <person name="Riley R."/>
            <person name="LaButti K."/>
            <person name="Andreopoulos B."/>
            <person name="Lipzen A."/>
            <person name="Chen C."/>
            <person name="Yan M."/>
            <person name="Daum C."/>
            <person name="Ng V."/>
            <person name="Clum A."/>
            <person name="Steindorff A."/>
            <person name="Ohm R.A."/>
            <person name="Martin F."/>
            <person name="Silar P."/>
            <person name="Natvig D.O."/>
            <person name="Lalanne C."/>
            <person name="Gautier V."/>
            <person name="Ament-Velasquez S.L."/>
            <person name="Kruys A."/>
            <person name="Hutchinson M.I."/>
            <person name="Powell A.J."/>
            <person name="Barry K."/>
            <person name="Miller A.N."/>
            <person name="Grigoriev I.V."/>
            <person name="Debuchy R."/>
            <person name="Gladieux P."/>
            <person name="Hiltunen Thoren M."/>
            <person name="Johannesson H."/>
        </authorList>
    </citation>
    <scope>NUCLEOTIDE SEQUENCE</scope>
    <source>
        <strain evidence="8">CBS 508.74</strain>
    </source>
</reference>
<evidence type="ECO:0000259" key="7">
    <source>
        <dbReference type="PROSITE" id="PS51194"/>
    </source>
</evidence>
<dbReference type="PANTHER" id="PTHR13710:SF120">
    <property type="entry name" value="BIFUNCTIONAL 3'-5' EXONUCLEASE_ATP-DEPENDENT HELICASE WRN"/>
    <property type="match status" value="1"/>
</dbReference>
<organism evidence="8 9">
    <name type="scientific">Canariomyces notabilis</name>
    <dbReference type="NCBI Taxonomy" id="2074819"/>
    <lineage>
        <taxon>Eukaryota</taxon>
        <taxon>Fungi</taxon>
        <taxon>Dikarya</taxon>
        <taxon>Ascomycota</taxon>
        <taxon>Pezizomycotina</taxon>
        <taxon>Sordariomycetes</taxon>
        <taxon>Sordariomycetidae</taxon>
        <taxon>Sordariales</taxon>
        <taxon>Chaetomiaceae</taxon>
        <taxon>Canariomyces</taxon>
    </lineage>
</organism>
<keyword evidence="9" id="KW-1185">Reference proteome</keyword>
<dbReference type="EC" id="5.6.2.4" evidence="5"/>
<dbReference type="InterPro" id="IPR014001">
    <property type="entry name" value="Helicase_ATP-bd"/>
</dbReference>
<dbReference type="Proteomes" id="UP001302812">
    <property type="component" value="Unassembled WGS sequence"/>
</dbReference>
<evidence type="ECO:0000313" key="8">
    <source>
        <dbReference type="EMBL" id="KAK4112419.1"/>
    </source>
</evidence>
<evidence type="ECO:0000259" key="6">
    <source>
        <dbReference type="PROSITE" id="PS51192"/>
    </source>
</evidence>
<dbReference type="AlphaFoldDB" id="A0AAN6YT48"/>
<dbReference type="GO" id="GO:0005694">
    <property type="term" value="C:chromosome"/>
    <property type="evidence" value="ECO:0007669"/>
    <property type="project" value="TreeGrafter"/>
</dbReference>
<dbReference type="GeneID" id="89942462"/>
<name>A0AAN6YT48_9PEZI</name>
<dbReference type="GO" id="GO:0043138">
    <property type="term" value="F:3'-5' DNA helicase activity"/>
    <property type="evidence" value="ECO:0007669"/>
    <property type="project" value="UniProtKB-EC"/>
</dbReference>
<proteinExistence type="inferred from homology"/>
<dbReference type="GO" id="GO:0005737">
    <property type="term" value="C:cytoplasm"/>
    <property type="evidence" value="ECO:0007669"/>
    <property type="project" value="TreeGrafter"/>
</dbReference>
<feature type="domain" description="Helicase C-terminal" evidence="7">
    <location>
        <begin position="274"/>
        <end position="441"/>
    </location>
</feature>
<dbReference type="GO" id="GO:0003676">
    <property type="term" value="F:nucleic acid binding"/>
    <property type="evidence" value="ECO:0007669"/>
    <property type="project" value="InterPro"/>
</dbReference>
<dbReference type="Gene3D" id="3.40.50.300">
    <property type="entry name" value="P-loop containing nucleotide triphosphate hydrolases"/>
    <property type="match status" value="3"/>
</dbReference>
<dbReference type="GO" id="GO:0009378">
    <property type="term" value="F:four-way junction helicase activity"/>
    <property type="evidence" value="ECO:0007669"/>
    <property type="project" value="TreeGrafter"/>
</dbReference>
<sequence length="696" mass="77579">MGFSDSSDYGDNIFEDLDEAEQAEQAELERPTKRQKSCHFDEVSASSASKQSYSDIANRILKEKFGYESFRHEQANAIQRILAGENALVIFPTGAGKSLCFQVNSGNRVSRVDAADGSRKPENAGVTLVVSPLIALMKDQTIYASLRRGQLRILYCAPERLNNEGFIESIKEVAGGIRLLAVDEAHCVSEWGHSFRPDYLKVARFAEEIKAERVICLTATATPKVAGDIRKAFKIQPQCVIRTSPYRPKYEEGSADALLFRLLGFRAKGESDVRFETLFRYLLANPGPTLVYVALQQQAETHADVLTKQGFNAAASHAGMKTEEKQSIQDGFMANRIDIICATIAFGMGIDKPDIRNVVHWDLSNSIEEYSQQIGRAGRDGKPSRCMFYLSPSAYYLGEVFARGDLPSGQSVRRLLVDIFTRAAAGLSVGEIFKVSHTEQTRDSDIRPTTLNVIYATLEKHFGLFRATTPEFTTHKFEAMSIYFPVLRNDKSAEAQAILSSAVKKFKYHDIGVNAAARASGGGITRVDIVRKLTELNDRGHIKLQASGLINRYIVQKRLPRTNPEIDTVLAKLYRDLESREEDAECFNRALTKHFGMGLPEGKAKCGHCTYCMTGKPVKPPSRPLSPTTPASIKDVLKATSIRDDPRFLAKIAFGIRSPRITELKLDRRPEFRSLAHHDFDALLREFTKACNTARR</sequence>
<dbReference type="SUPFAM" id="SSF52540">
    <property type="entry name" value="P-loop containing nucleoside triphosphate hydrolases"/>
    <property type="match status" value="1"/>
</dbReference>
<keyword evidence="8" id="KW-0378">Hydrolase</keyword>
<dbReference type="InterPro" id="IPR027417">
    <property type="entry name" value="P-loop_NTPase"/>
</dbReference>
<accession>A0AAN6YT48</accession>
<dbReference type="InterPro" id="IPR011545">
    <property type="entry name" value="DEAD/DEAH_box_helicase_dom"/>
</dbReference>
<dbReference type="Gene3D" id="1.10.10.10">
    <property type="entry name" value="Winged helix-like DNA-binding domain superfamily/Winged helix DNA-binding domain"/>
    <property type="match status" value="1"/>
</dbReference>
<dbReference type="InterPro" id="IPR001650">
    <property type="entry name" value="Helicase_C-like"/>
</dbReference>
<dbReference type="RefSeq" id="XP_064669989.1">
    <property type="nucleotide sequence ID" value="XM_064818336.1"/>
</dbReference>
<dbReference type="Pfam" id="PF00270">
    <property type="entry name" value="DEAD"/>
    <property type="match status" value="2"/>
</dbReference>
<dbReference type="PROSITE" id="PS51194">
    <property type="entry name" value="HELICASE_CTER"/>
    <property type="match status" value="1"/>
</dbReference>
<dbReference type="EMBL" id="MU853342">
    <property type="protein sequence ID" value="KAK4112419.1"/>
    <property type="molecule type" value="Genomic_DNA"/>
</dbReference>
<dbReference type="SMART" id="SM00490">
    <property type="entry name" value="HELICc"/>
    <property type="match status" value="1"/>
</dbReference>
<protein>
    <recommendedName>
        <fullName evidence="5">DNA 3'-5' helicase</fullName>
        <ecNumber evidence="5">5.6.2.4</ecNumber>
    </recommendedName>
</protein>
<evidence type="ECO:0000256" key="1">
    <source>
        <dbReference type="ARBA" id="ARBA00005446"/>
    </source>
</evidence>
<comment type="similarity">
    <text evidence="1">Belongs to the helicase family. RecQ subfamily.</text>
</comment>
<keyword evidence="8" id="KW-0347">Helicase</keyword>
<dbReference type="GO" id="GO:0005524">
    <property type="term" value="F:ATP binding"/>
    <property type="evidence" value="ECO:0007669"/>
    <property type="project" value="UniProtKB-KW"/>
</dbReference>
<dbReference type="GO" id="GO:0005634">
    <property type="term" value="C:nucleus"/>
    <property type="evidence" value="ECO:0007669"/>
    <property type="project" value="TreeGrafter"/>
</dbReference>
<evidence type="ECO:0000256" key="4">
    <source>
        <dbReference type="ARBA" id="ARBA00034617"/>
    </source>
</evidence>
<evidence type="ECO:0000313" key="9">
    <source>
        <dbReference type="Proteomes" id="UP001302812"/>
    </source>
</evidence>
<feature type="domain" description="Helicase ATP-binding" evidence="6">
    <location>
        <begin position="78"/>
        <end position="239"/>
    </location>
</feature>
<keyword evidence="2" id="KW-0547">Nucleotide-binding</keyword>
<dbReference type="PROSITE" id="PS51192">
    <property type="entry name" value="HELICASE_ATP_BIND_1"/>
    <property type="match status" value="1"/>
</dbReference>